<keyword evidence="6" id="KW-0503">Monooxygenase</keyword>
<dbReference type="GO" id="GO:0006744">
    <property type="term" value="P:ubiquinone biosynthetic process"/>
    <property type="evidence" value="ECO:0007669"/>
    <property type="project" value="InterPro"/>
</dbReference>
<dbReference type="PANTHER" id="PTHR43876">
    <property type="entry name" value="UBIQUINONE BIOSYNTHESIS MONOOXYGENASE COQ6, MITOCHONDRIAL"/>
    <property type="match status" value="1"/>
</dbReference>
<reference evidence="8" key="1">
    <citation type="submission" date="2018-06" db="EMBL/GenBank/DDBJ databases">
        <authorList>
            <person name="Zhirakovskaya E."/>
        </authorList>
    </citation>
    <scope>NUCLEOTIDE SEQUENCE</scope>
</reference>
<evidence type="ECO:0000259" key="7">
    <source>
        <dbReference type="Pfam" id="PF01494"/>
    </source>
</evidence>
<keyword evidence="5" id="KW-0560">Oxidoreductase</keyword>
<name>A0A3B1ACQ1_9ZZZZ</name>
<evidence type="ECO:0000256" key="4">
    <source>
        <dbReference type="ARBA" id="ARBA00022827"/>
    </source>
</evidence>
<evidence type="ECO:0000256" key="1">
    <source>
        <dbReference type="ARBA" id="ARBA00001974"/>
    </source>
</evidence>
<comment type="similarity">
    <text evidence="2">Belongs to the UbiH/COQ6 family.</text>
</comment>
<proteinExistence type="inferred from homology"/>
<dbReference type="Pfam" id="PF01494">
    <property type="entry name" value="FAD_binding_3"/>
    <property type="match status" value="1"/>
</dbReference>
<accession>A0A3B1ACQ1</accession>
<evidence type="ECO:0000313" key="8">
    <source>
        <dbReference type="EMBL" id="VAW97823.1"/>
    </source>
</evidence>
<dbReference type="InterPro" id="IPR010971">
    <property type="entry name" value="UbiH/COQ6"/>
</dbReference>
<evidence type="ECO:0000256" key="3">
    <source>
        <dbReference type="ARBA" id="ARBA00022630"/>
    </source>
</evidence>
<evidence type="ECO:0000256" key="5">
    <source>
        <dbReference type="ARBA" id="ARBA00023002"/>
    </source>
</evidence>
<dbReference type="SUPFAM" id="SSF51905">
    <property type="entry name" value="FAD/NAD(P)-binding domain"/>
    <property type="match status" value="1"/>
</dbReference>
<dbReference type="GO" id="GO:0004497">
    <property type="term" value="F:monooxygenase activity"/>
    <property type="evidence" value="ECO:0007669"/>
    <property type="project" value="UniProtKB-KW"/>
</dbReference>
<comment type="cofactor">
    <cofactor evidence="1">
        <name>FAD</name>
        <dbReference type="ChEBI" id="CHEBI:57692"/>
    </cofactor>
</comment>
<keyword evidence="3" id="KW-0285">Flavoprotein</keyword>
<evidence type="ECO:0000256" key="6">
    <source>
        <dbReference type="ARBA" id="ARBA00023033"/>
    </source>
</evidence>
<dbReference type="InterPro" id="IPR018168">
    <property type="entry name" value="Ubi_Hdrlase_CS"/>
</dbReference>
<evidence type="ECO:0000256" key="2">
    <source>
        <dbReference type="ARBA" id="ARBA00005349"/>
    </source>
</evidence>
<keyword evidence="4" id="KW-0274">FAD</keyword>
<dbReference type="InterPro" id="IPR036188">
    <property type="entry name" value="FAD/NAD-bd_sf"/>
</dbReference>
<dbReference type="FunFam" id="3.50.50.60:FF:000021">
    <property type="entry name" value="Ubiquinone biosynthesis monooxygenase COQ6"/>
    <property type="match status" value="1"/>
</dbReference>
<feature type="domain" description="FAD-binding" evidence="7">
    <location>
        <begin position="7"/>
        <end position="349"/>
    </location>
</feature>
<dbReference type="InterPro" id="IPR002938">
    <property type="entry name" value="FAD-bd"/>
</dbReference>
<dbReference type="NCBIfam" id="TIGR01988">
    <property type="entry name" value="Ubi-OHases"/>
    <property type="match status" value="1"/>
</dbReference>
<dbReference type="EMBL" id="UOFS01000034">
    <property type="protein sequence ID" value="VAW97823.1"/>
    <property type="molecule type" value="Genomic_DNA"/>
</dbReference>
<dbReference type="PROSITE" id="PS01304">
    <property type="entry name" value="UBIH"/>
    <property type="match status" value="1"/>
</dbReference>
<dbReference type="Gene3D" id="3.50.50.60">
    <property type="entry name" value="FAD/NAD(P)-binding domain"/>
    <property type="match status" value="2"/>
</dbReference>
<dbReference type="InterPro" id="IPR051205">
    <property type="entry name" value="UbiH/COQ6_monooxygenase"/>
</dbReference>
<dbReference type="AlphaFoldDB" id="A0A3B1ACQ1"/>
<dbReference type="PANTHER" id="PTHR43876:SF7">
    <property type="entry name" value="UBIQUINONE BIOSYNTHESIS MONOOXYGENASE COQ6, MITOCHONDRIAL"/>
    <property type="match status" value="1"/>
</dbReference>
<gene>
    <name evidence="8" type="ORF">MNBD_GAMMA22-359</name>
</gene>
<dbReference type="GO" id="GO:0016705">
    <property type="term" value="F:oxidoreductase activity, acting on paired donors, with incorporation or reduction of molecular oxygen"/>
    <property type="evidence" value="ECO:0007669"/>
    <property type="project" value="InterPro"/>
</dbReference>
<protein>
    <submittedName>
        <fullName evidence="8">2-polyprenylphenol hydroxylase</fullName>
    </submittedName>
</protein>
<sequence length="399" mass="44355">MNNIQFDIVIVGGGIVGISLACSLASKSQSLNKPLSIAVIESRAPEFDKIKPNNFDIRVSAITRASQRVFDDIGAWSAIAAKRVCAFTDMHVWDDTGVGEIHFDSADIGEASLGNIIENSVILSSLYERLSDFENVSLICPAKIEDIHYFDDCVELVLHDNTVLNCKLVIAADGSQSWVRQQANILVRGWDYPQDALVTWVKTQHAHQHTAWQRFMPDGPLAFLPLQNGYSSIVWSSSPEHVQQLLNYSDVEFCSALTNAFSNKLGQVLTNGPRARFPLRYFVTEHYIKPRLALIGDAAHTMHPLAGQGVNVGIQDVIALSAMLFDAHLQQKDLGAIALLRRYERSRRAENSPMLSAVNGFQRLFSSTDPNLTWARNLGMKFTDSIPVLKNQIMRQAMD</sequence>
<organism evidence="8">
    <name type="scientific">hydrothermal vent metagenome</name>
    <dbReference type="NCBI Taxonomy" id="652676"/>
    <lineage>
        <taxon>unclassified sequences</taxon>
        <taxon>metagenomes</taxon>
        <taxon>ecological metagenomes</taxon>
    </lineage>
</organism>
<dbReference type="GO" id="GO:0071949">
    <property type="term" value="F:FAD binding"/>
    <property type="evidence" value="ECO:0007669"/>
    <property type="project" value="InterPro"/>
</dbReference>
<dbReference type="PRINTS" id="PR00420">
    <property type="entry name" value="RNGMNOXGNASE"/>
</dbReference>